<feature type="domain" description="Aminoacyl-tRNA synthetase class II (D/K/N)" evidence="6">
    <location>
        <begin position="10"/>
        <end position="136"/>
    </location>
</feature>
<proteinExistence type="predicted"/>
<feature type="non-terminal residue" evidence="7">
    <location>
        <position position="1"/>
    </location>
</feature>
<dbReference type="GO" id="GO:0005524">
    <property type="term" value="F:ATP binding"/>
    <property type="evidence" value="ECO:0007669"/>
    <property type="project" value="UniProtKB-KW"/>
</dbReference>
<dbReference type="PANTHER" id="PTHR22594">
    <property type="entry name" value="ASPARTYL/LYSYL-TRNA SYNTHETASE"/>
    <property type="match status" value="1"/>
</dbReference>
<dbReference type="GO" id="GO:0006421">
    <property type="term" value="P:asparaginyl-tRNA aminoacylation"/>
    <property type="evidence" value="ECO:0007669"/>
    <property type="project" value="TreeGrafter"/>
</dbReference>
<dbReference type="Gene3D" id="3.30.930.10">
    <property type="entry name" value="Bira Bifunctional Protein, Domain 2"/>
    <property type="match status" value="1"/>
</dbReference>
<comment type="caution">
    <text evidence="7">The sequence shown here is derived from an EMBL/GenBank/DDBJ whole genome shotgun (WGS) entry which is preliminary data.</text>
</comment>
<evidence type="ECO:0000256" key="4">
    <source>
        <dbReference type="ARBA" id="ARBA00022917"/>
    </source>
</evidence>
<dbReference type="InterPro" id="IPR045864">
    <property type="entry name" value="aa-tRNA-synth_II/BPL/LPL"/>
</dbReference>
<dbReference type="EMBL" id="BARW01021091">
    <property type="protein sequence ID" value="GAI99275.1"/>
    <property type="molecule type" value="Genomic_DNA"/>
</dbReference>
<dbReference type="Pfam" id="PF00152">
    <property type="entry name" value="tRNA-synt_2"/>
    <property type="match status" value="1"/>
</dbReference>
<dbReference type="GO" id="GO:0004812">
    <property type="term" value="F:aminoacyl-tRNA ligase activity"/>
    <property type="evidence" value="ECO:0007669"/>
    <property type="project" value="UniProtKB-KW"/>
</dbReference>
<sequence length="142" mass="16400">KYKMNVPWGKDLRTIEETKIAEHFKVPVVVTHYPTEIMGFYKPPSEENPKEALCFDMLAPEGYCEIVGGSERSLLLDNMIKRLEADGEDPKNYEWYFELRRYGSVPHSGYGVGVERVIMWLCGLDNIKDAIPFPRTMLRKAP</sequence>
<organism evidence="7">
    <name type="scientific">marine sediment metagenome</name>
    <dbReference type="NCBI Taxonomy" id="412755"/>
    <lineage>
        <taxon>unclassified sequences</taxon>
        <taxon>metagenomes</taxon>
        <taxon>ecological metagenomes</taxon>
    </lineage>
</organism>
<protein>
    <recommendedName>
        <fullName evidence="6">Aminoacyl-tRNA synthetase class II (D/K/N) domain-containing protein</fullName>
    </recommendedName>
</protein>
<keyword evidence="2" id="KW-0547">Nucleotide-binding</keyword>
<dbReference type="AlphaFoldDB" id="X1UHC1"/>
<evidence type="ECO:0000256" key="5">
    <source>
        <dbReference type="ARBA" id="ARBA00023146"/>
    </source>
</evidence>
<dbReference type="PANTHER" id="PTHR22594:SF34">
    <property type="entry name" value="ASPARAGINE--TRNA LIGASE, MITOCHONDRIAL-RELATED"/>
    <property type="match status" value="1"/>
</dbReference>
<evidence type="ECO:0000256" key="1">
    <source>
        <dbReference type="ARBA" id="ARBA00022598"/>
    </source>
</evidence>
<evidence type="ECO:0000259" key="6">
    <source>
        <dbReference type="Pfam" id="PF00152"/>
    </source>
</evidence>
<accession>X1UHC1</accession>
<keyword evidence="5" id="KW-0030">Aminoacyl-tRNA synthetase</keyword>
<evidence type="ECO:0000256" key="2">
    <source>
        <dbReference type="ARBA" id="ARBA00022741"/>
    </source>
</evidence>
<evidence type="ECO:0000256" key="3">
    <source>
        <dbReference type="ARBA" id="ARBA00022840"/>
    </source>
</evidence>
<dbReference type="SUPFAM" id="SSF55681">
    <property type="entry name" value="Class II aaRS and biotin synthetases"/>
    <property type="match status" value="1"/>
</dbReference>
<reference evidence="7" key="1">
    <citation type="journal article" date="2014" name="Front. Microbiol.">
        <title>High frequency of phylogenetically diverse reductive dehalogenase-homologous genes in deep subseafloor sedimentary metagenomes.</title>
        <authorList>
            <person name="Kawai M."/>
            <person name="Futagami T."/>
            <person name="Toyoda A."/>
            <person name="Takaki Y."/>
            <person name="Nishi S."/>
            <person name="Hori S."/>
            <person name="Arai W."/>
            <person name="Tsubouchi T."/>
            <person name="Morono Y."/>
            <person name="Uchiyama I."/>
            <person name="Ito T."/>
            <person name="Fujiyama A."/>
            <person name="Inagaki F."/>
            <person name="Takami H."/>
        </authorList>
    </citation>
    <scope>NUCLEOTIDE SEQUENCE</scope>
    <source>
        <strain evidence="7">Expedition CK06-06</strain>
    </source>
</reference>
<keyword evidence="3" id="KW-0067">ATP-binding</keyword>
<name>X1UHC1_9ZZZZ</name>
<dbReference type="InterPro" id="IPR004364">
    <property type="entry name" value="Aa-tRNA-synt_II"/>
</dbReference>
<evidence type="ECO:0000313" key="7">
    <source>
        <dbReference type="EMBL" id="GAI99275.1"/>
    </source>
</evidence>
<keyword evidence="4" id="KW-0648">Protein biosynthesis</keyword>
<gene>
    <name evidence="7" type="ORF">S12H4_35497</name>
</gene>
<keyword evidence="1" id="KW-0436">Ligase</keyword>